<dbReference type="Pfam" id="PF02311">
    <property type="entry name" value="AraC_binding"/>
    <property type="match status" value="1"/>
</dbReference>
<dbReference type="SMART" id="SM00342">
    <property type="entry name" value="HTH_ARAC"/>
    <property type="match status" value="1"/>
</dbReference>
<feature type="compositionally biased region" description="Basic and acidic residues" evidence="7">
    <location>
        <begin position="21"/>
        <end position="69"/>
    </location>
</feature>
<dbReference type="InterPro" id="IPR014710">
    <property type="entry name" value="RmlC-like_jellyroll"/>
</dbReference>
<dbReference type="InterPro" id="IPR009057">
    <property type="entry name" value="Homeodomain-like_sf"/>
</dbReference>
<evidence type="ECO:0000256" key="1">
    <source>
        <dbReference type="ARBA" id="ARBA00022491"/>
    </source>
</evidence>
<organism evidence="9 10">
    <name type="scientific">Streptomyces ipomoeae 91-03</name>
    <dbReference type="NCBI Taxonomy" id="698759"/>
    <lineage>
        <taxon>Bacteria</taxon>
        <taxon>Bacillati</taxon>
        <taxon>Actinomycetota</taxon>
        <taxon>Actinomycetes</taxon>
        <taxon>Kitasatosporales</taxon>
        <taxon>Streptomycetaceae</taxon>
        <taxon>Streptomyces</taxon>
    </lineage>
</organism>
<dbReference type="GO" id="GO:0043565">
    <property type="term" value="F:sequence-specific DNA binding"/>
    <property type="evidence" value="ECO:0007669"/>
    <property type="project" value="InterPro"/>
</dbReference>
<dbReference type="InterPro" id="IPR011051">
    <property type="entry name" value="RmlC_Cupin_sf"/>
</dbReference>
<dbReference type="Proteomes" id="UP000010411">
    <property type="component" value="Unassembled WGS sequence"/>
</dbReference>
<dbReference type="PATRIC" id="fig|698759.3.peg.1549"/>
<keyword evidence="10" id="KW-1185">Reference proteome</keyword>
<dbReference type="InterPro" id="IPR003313">
    <property type="entry name" value="AraC-bd"/>
</dbReference>
<proteinExistence type="predicted"/>
<dbReference type="InterPro" id="IPR018062">
    <property type="entry name" value="HTH_AraC-typ_CS"/>
</dbReference>
<evidence type="ECO:0000256" key="5">
    <source>
        <dbReference type="ARBA" id="ARBA00074140"/>
    </source>
</evidence>
<dbReference type="Gene3D" id="2.60.120.10">
    <property type="entry name" value="Jelly Rolls"/>
    <property type="match status" value="1"/>
</dbReference>
<keyword evidence="3" id="KW-0238">DNA-binding</keyword>
<evidence type="ECO:0000256" key="3">
    <source>
        <dbReference type="ARBA" id="ARBA00023125"/>
    </source>
</evidence>
<evidence type="ECO:0000256" key="4">
    <source>
        <dbReference type="ARBA" id="ARBA00023163"/>
    </source>
</evidence>
<dbReference type="GO" id="GO:0003700">
    <property type="term" value="F:DNA-binding transcription factor activity"/>
    <property type="evidence" value="ECO:0007669"/>
    <property type="project" value="InterPro"/>
</dbReference>
<dbReference type="SUPFAM" id="SSF51182">
    <property type="entry name" value="RmlC-like cupins"/>
    <property type="match status" value="1"/>
</dbReference>
<dbReference type="Pfam" id="PF12833">
    <property type="entry name" value="HTH_18"/>
    <property type="match status" value="1"/>
</dbReference>
<dbReference type="PROSITE" id="PS01124">
    <property type="entry name" value="HTH_ARAC_FAMILY_2"/>
    <property type="match status" value="1"/>
</dbReference>
<dbReference type="InterPro" id="IPR018060">
    <property type="entry name" value="HTH_AraC"/>
</dbReference>
<keyword evidence="4" id="KW-0804">Transcription</keyword>
<dbReference type="AlphaFoldDB" id="L1L5D3"/>
<sequence>MSPNGQRGGKTEGAVAARGGIESRGDTKSEGEGGDEGRVESEPDSGRGAERSPGRGAERSLVRGVERSPGRGAEWSLGRGAEWSSGRGVEWSPGRGAERSPGRGVEWSPGRGAERNPAATLDRYPAATLDRYLRGHPTAIFIGHFTMPRGTSYARHWHPVHQLAWSAKGLLRVTTRQGSWLLPPTLALWIPAGVPHITESAGDTVMRSPYVAPESCPTVDWQEPTVVAVGPLLRALIDHLVRTDLTAGARSRAEAVLLDVLDPVPVTSVSAPEPRDPRAREVARALAANPSDPRPLDAWGTQVGAGARTLARLFVTETGLTFGQWREQTRMRAAMPLLAEGLPLESVAHRVGYASASSFVAAFRRIIGVTPREYFPVHR</sequence>
<feature type="domain" description="HTH araC/xylS-type" evidence="8">
    <location>
        <begin position="280"/>
        <end position="377"/>
    </location>
</feature>
<dbReference type="SUPFAM" id="SSF46689">
    <property type="entry name" value="Homeodomain-like"/>
    <property type="match status" value="2"/>
</dbReference>
<dbReference type="FunFam" id="1.10.10.60:FF:000132">
    <property type="entry name" value="AraC family transcriptional regulator"/>
    <property type="match status" value="1"/>
</dbReference>
<dbReference type="EMBL" id="AEJC01000113">
    <property type="protein sequence ID" value="EKX67905.1"/>
    <property type="molecule type" value="Genomic_DNA"/>
</dbReference>
<evidence type="ECO:0000313" key="10">
    <source>
        <dbReference type="Proteomes" id="UP000010411"/>
    </source>
</evidence>
<reference evidence="9 10" key="1">
    <citation type="submission" date="2012-11" db="EMBL/GenBank/DDBJ databases">
        <authorList>
            <person name="Huguet-Tapia J.C."/>
            <person name="Durkin A.S."/>
            <person name="Pettis G.S."/>
            <person name="Badger J.H."/>
        </authorList>
    </citation>
    <scope>NUCLEOTIDE SEQUENCE [LARGE SCALE GENOMIC DNA]</scope>
    <source>
        <strain evidence="9 10">91-03</strain>
    </source>
</reference>
<protein>
    <recommendedName>
        <fullName evidence="5">HTH-type transcriptional regulator RipA</fullName>
    </recommendedName>
    <alternativeName>
        <fullName evidence="6">Repressor of iron proteins A</fullName>
    </alternativeName>
</protein>
<dbReference type="PRINTS" id="PR00032">
    <property type="entry name" value="HTHARAC"/>
</dbReference>
<dbReference type="Gene3D" id="1.10.10.60">
    <property type="entry name" value="Homeodomain-like"/>
    <property type="match status" value="1"/>
</dbReference>
<comment type="caution">
    <text evidence="9">The sequence shown here is derived from an EMBL/GenBank/DDBJ whole genome shotgun (WGS) entry which is preliminary data.</text>
</comment>
<dbReference type="RefSeq" id="WP_009302478.1">
    <property type="nucleotide sequence ID" value="NZ_AEJC01000113.1"/>
</dbReference>
<keyword evidence="2" id="KW-0805">Transcription regulation</keyword>
<evidence type="ECO:0000259" key="8">
    <source>
        <dbReference type="PROSITE" id="PS01124"/>
    </source>
</evidence>
<keyword evidence="1" id="KW-0678">Repressor</keyword>
<evidence type="ECO:0000256" key="6">
    <source>
        <dbReference type="ARBA" id="ARBA00079449"/>
    </source>
</evidence>
<dbReference type="PANTHER" id="PTHR11019:SF199">
    <property type="entry name" value="HTH-TYPE TRANSCRIPTIONAL REGULATOR NIMR"/>
    <property type="match status" value="1"/>
</dbReference>
<evidence type="ECO:0000256" key="2">
    <source>
        <dbReference type="ARBA" id="ARBA00023015"/>
    </source>
</evidence>
<gene>
    <name evidence="9" type="ORF">STRIP9103_02989</name>
</gene>
<dbReference type="CDD" id="cd06124">
    <property type="entry name" value="cupin_NimR-like_N"/>
    <property type="match status" value="1"/>
</dbReference>
<evidence type="ECO:0000313" key="9">
    <source>
        <dbReference type="EMBL" id="EKX67905.1"/>
    </source>
</evidence>
<dbReference type="PANTHER" id="PTHR11019">
    <property type="entry name" value="HTH-TYPE TRANSCRIPTIONAL REGULATOR NIMR"/>
    <property type="match status" value="1"/>
</dbReference>
<feature type="region of interest" description="Disordered" evidence="7">
    <location>
        <begin position="1"/>
        <end position="119"/>
    </location>
</feature>
<name>L1L5D3_9ACTN</name>
<accession>L1L5D3</accession>
<evidence type="ECO:0000256" key="7">
    <source>
        <dbReference type="SAM" id="MobiDB-lite"/>
    </source>
</evidence>
<dbReference type="PROSITE" id="PS00041">
    <property type="entry name" value="HTH_ARAC_FAMILY_1"/>
    <property type="match status" value="1"/>
</dbReference>
<dbReference type="InterPro" id="IPR020449">
    <property type="entry name" value="Tscrpt_reg_AraC-type_HTH"/>
</dbReference>